<accession>A0A6G1L4I3</accession>
<dbReference type="Proteomes" id="UP000799436">
    <property type="component" value="Unassembled WGS sequence"/>
</dbReference>
<name>A0A6G1L4I3_9PEZI</name>
<organism evidence="3 4">
    <name type="scientific">Teratosphaeria nubilosa</name>
    <dbReference type="NCBI Taxonomy" id="161662"/>
    <lineage>
        <taxon>Eukaryota</taxon>
        <taxon>Fungi</taxon>
        <taxon>Dikarya</taxon>
        <taxon>Ascomycota</taxon>
        <taxon>Pezizomycotina</taxon>
        <taxon>Dothideomycetes</taxon>
        <taxon>Dothideomycetidae</taxon>
        <taxon>Mycosphaerellales</taxon>
        <taxon>Teratosphaeriaceae</taxon>
        <taxon>Teratosphaeria</taxon>
    </lineage>
</organism>
<feature type="compositionally biased region" description="Polar residues" evidence="1">
    <location>
        <begin position="165"/>
        <end position="177"/>
    </location>
</feature>
<proteinExistence type="predicted"/>
<dbReference type="AlphaFoldDB" id="A0A6G1L4I3"/>
<evidence type="ECO:0000313" key="3">
    <source>
        <dbReference type="EMBL" id="KAF2767831.1"/>
    </source>
</evidence>
<evidence type="ECO:0008006" key="5">
    <source>
        <dbReference type="Google" id="ProtNLM"/>
    </source>
</evidence>
<feature type="signal peptide" evidence="2">
    <location>
        <begin position="1"/>
        <end position="22"/>
    </location>
</feature>
<evidence type="ECO:0000256" key="1">
    <source>
        <dbReference type="SAM" id="MobiDB-lite"/>
    </source>
</evidence>
<keyword evidence="4" id="KW-1185">Reference proteome</keyword>
<feature type="compositionally biased region" description="Basic and acidic residues" evidence="1">
    <location>
        <begin position="285"/>
        <end position="301"/>
    </location>
</feature>
<dbReference type="EMBL" id="ML995851">
    <property type="protein sequence ID" value="KAF2767831.1"/>
    <property type="molecule type" value="Genomic_DNA"/>
</dbReference>
<evidence type="ECO:0000256" key="2">
    <source>
        <dbReference type="SAM" id="SignalP"/>
    </source>
</evidence>
<feature type="region of interest" description="Disordered" evidence="1">
    <location>
        <begin position="264"/>
        <end position="301"/>
    </location>
</feature>
<feature type="chain" id="PRO_5026185920" description="Myb-like domain-containing protein" evidence="2">
    <location>
        <begin position="23"/>
        <end position="419"/>
    </location>
</feature>
<gene>
    <name evidence="3" type="ORF">EJ03DRAFT_365200</name>
</gene>
<protein>
    <recommendedName>
        <fullName evidence="5">Myb-like domain-containing protein</fullName>
    </recommendedName>
</protein>
<feature type="region of interest" description="Disordered" evidence="1">
    <location>
        <begin position="154"/>
        <end position="177"/>
    </location>
</feature>
<sequence>MNMAPFLDLNLLTVVFSTGSIAQLIEHSLDTTIQKHVALATNSASVHETQLIAIQLLQAVISCWRDLLPGRTSQCKQISKFDLGYSAALVSGTGGRSDMGIQSDILKVLTMFFNHDQVKDSMCVSPQGVNEILDAASKVCLGLLETMSEANSALSDAAHAPSPEAQPQASVSARQATLNETEPPLVRTIGQDHPDHDPLFPSFEPGTPGVIGEHSDIEISKTPKKMADTVHRSNEATVGRQSLVLNVKTIDVAHLLEVMDSDRANRCSEKSSPDLSDQKLTLDGTRMRSSPDRRTQRRHEIGGKSVPWHEDEEEFVAGLIVICRHHATWQEYADAANAYFADKPIVNEGTGEVLYNRGRRTAESIRQKFLAFLNKTDADVWWQRLDAQTNSTEPAVMIDWRAFREEVARGDGKIASCYA</sequence>
<keyword evidence="2" id="KW-0732">Signal</keyword>
<reference evidence="3" key="1">
    <citation type="journal article" date="2020" name="Stud. Mycol.">
        <title>101 Dothideomycetes genomes: a test case for predicting lifestyles and emergence of pathogens.</title>
        <authorList>
            <person name="Haridas S."/>
            <person name="Albert R."/>
            <person name="Binder M."/>
            <person name="Bloem J."/>
            <person name="Labutti K."/>
            <person name="Salamov A."/>
            <person name="Andreopoulos B."/>
            <person name="Baker S."/>
            <person name="Barry K."/>
            <person name="Bills G."/>
            <person name="Bluhm B."/>
            <person name="Cannon C."/>
            <person name="Castanera R."/>
            <person name="Culley D."/>
            <person name="Daum C."/>
            <person name="Ezra D."/>
            <person name="Gonzalez J."/>
            <person name="Henrissat B."/>
            <person name="Kuo A."/>
            <person name="Liang C."/>
            <person name="Lipzen A."/>
            <person name="Lutzoni F."/>
            <person name="Magnuson J."/>
            <person name="Mondo S."/>
            <person name="Nolan M."/>
            <person name="Ohm R."/>
            <person name="Pangilinan J."/>
            <person name="Park H.-J."/>
            <person name="Ramirez L."/>
            <person name="Alfaro M."/>
            <person name="Sun H."/>
            <person name="Tritt A."/>
            <person name="Yoshinaga Y."/>
            <person name="Zwiers L.-H."/>
            <person name="Turgeon B."/>
            <person name="Goodwin S."/>
            <person name="Spatafora J."/>
            <person name="Crous P."/>
            <person name="Grigoriev I."/>
        </authorList>
    </citation>
    <scope>NUCLEOTIDE SEQUENCE</scope>
    <source>
        <strain evidence="3">CBS 116005</strain>
    </source>
</reference>
<evidence type="ECO:0000313" key="4">
    <source>
        <dbReference type="Proteomes" id="UP000799436"/>
    </source>
</evidence>